<name>A0A5J6VJ89_9VIRU</name>
<dbReference type="EMBL" id="MN448274">
    <property type="protein sequence ID" value="QFG73980.1"/>
    <property type="molecule type" value="Genomic_DNA"/>
</dbReference>
<accession>A0A5J6VJ89</accession>
<organism evidence="1">
    <name type="scientific">Megaviridae environmental sample</name>
    <dbReference type="NCBI Taxonomy" id="1737588"/>
    <lineage>
        <taxon>Viruses</taxon>
        <taxon>Varidnaviria</taxon>
        <taxon>Bamfordvirae</taxon>
        <taxon>Nucleocytoviricota</taxon>
        <taxon>Megaviricetes</taxon>
        <taxon>Imitervirales</taxon>
        <taxon>Mimiviridae</taxon>
        <taxon>environmental samples</taxon>
    </lineage>
</organism>
<evidence type="ECO:0000313" key="1">
    <source>
        <dbReference type="EMBL" id="QFG73980.1"/>
    </source>
</evidence>
<sequence>MSFTRQHYDPCETKKQAQESTDPLKYTFYAGKYYNKGKGVPAKEATFKKCTMGTPQLTAANVIDIENELRNLGRPLSQCPSNKYAPTCENPDECAGAFMDNMNLKFSPHMLCDPVPTNQVMPTSPGYDLSEIQNLACDKNI</sequence>
<protein>
    <submittedName>
        <fullName evidence="1">Uncharacterized protein</fullName>
    </submittedName>
</protein>
<reference evidence="1" key="1">
    <citation type="journal article" date="2019" name="Philos. Trans. R. Soc. Lond., B, Biol. Sci.">
        <title>Targeted metagenomic recovery of four divergent viruses reveals shared and distinctive characteristics of giant viruses of marine eukaryotes.</title>
        <authorList>
            <person name="Needham D.M."/>
            <person name="Poirier C."/>
            <person name="Hehenberger E."/>
            <person name="Jimenez V."/>
            <person name="Swalwell J.E."/>
            <person name="Santoro A.E."/>
            <person name="Worden A.Z."/>
        </authorList>
    </citation>
    <scope>NUCLEOTIDE SEQUENCE</scope>
    <source>
        <strain evidence="1">OPacV-662</strain>
    </source>
</reference>
<proteinExistence type="predicted"/>